<dbReference type="CDD" id="cd12087">
    <property type="entry name" value="TM_EGFR-like"/>
    <property type="match status" value="1"/>
</dbReference>
<feature type="compositionally biased region" description="Polar residues" evidence="1">
    <location>
        <begin position="363"/>
        <end position="376"/>
    </location>
</feature>
<feature type="region of interest" description="Disordered" evidence="1">
    <location>
        <begin position="303"/>
        <end position="397"/>
    </location>
</feature>
<gene>
    <name evidence="3" type="ORF">BaRGS_00015160</name>
</gene>
<dbReference type="Gene3D" id="2.170.300.10">
    <property type="entry name" value="Tie2 ligand-binding domain superfamily"/>
    <property type="match status" value="1"/>
</dbReference>
<evidence type="ECO:0000256" key="2">
    <source>
        <dbReference type="SAM" id="Phobius"/>
    </source>
</evidence>
<dbReference type="AlphaFoldDB" id="A0ABD0L2U4"/>
<feature type="transmembrane region" description="Helical" evidence="2">
    <location>
        <begin position="276"/>
        <end position="298"/>
    </location>
</feature>
<keyword evidence="2" id="KW-0472">Membrane</keyword>
<organism evidence="3 4">
    <name type="scientific">Batillaria attramentaria</name>
    <dbReference type="NCBI Taxonomy" id="370345"/>
    <lineage>
        <taxon>Eukaryota</taxon>
        <taxon>Metazoa</taxon>
        <taxon>Spiralia</taxon>
        <taxon>Lophotrochozoa</taxon>
        <taxon>Mollusca</taxon>
        <taxon>Gastropoda</taxon>
        <taxon>Caenogastropoda</taxon>
        <taxon>Sorbeoconcha</taxon>
        <taxon>Cerithioidea</taxon>
        <taxon>Batillariidae</taxon>
        <taxon>Batillaria</taxon>
    </lineage>
</organism>
<evidence type="ECO:0000256" key="1">
    <source>
        <dbReference type="SAM" id="MobiDB-lite"/>
    </source>
</evidence>
<comment type="caution">
    <text evidence="3">The sequence shown here is derived from an EMBL/GenBank/DDBJ whole genome shotgun (WGS) entry which is preliminary data.</text>
</comment>
<dbReference type="Proteomes" id="UP001519460">
    <property type="component" value="Unassembled WGS sequence"/>
</dbReference>
<dbReference type="EMBL" id="JACVVK020000091">
    <property type="protein sequence ID" value="KAK7493648.1"/>
    <property type="molecule type" value="Genomic_DNA"/>
</dbReference>
<evidence type="ECO:0000313" key="4">
    <source>
        <dbReference type="Proteomes" id="UP001519460"/>
    </source>
</evidence>
<proteinExistence type="predicted"/>
<reference evidence="3 4" key="1">
    <citation type="journal article" date="2023" name="Sci. Data">
        <title>Genome assembly of the Korean intertidal mud-creeper Batillaria attramentaria.</title>
        <authorList>
            <person name="Patra A.K."/>
            <person name="Ho P.T."/>
            <person name="Jun S."/>
            <person name="Lee S.J."/>
            <person name="Kim Y."/>
            <person name="Won Y.J."/>
        </authorList>
    </citation>
    <scope>NUCLEOTIDE SEQUENCE [LARGE SCALE GENOMIC DNA]</scope>
    <source>
        <strain evidence="3">Wonlab-2016</strain>
    </source>
</reference>
<protein>
    <submittedName>
        <fullName evidence="3">Uncharacterized protein</fullName>
    </submittedName>
</protein>
<keyword evidence="4" id="KW-1185">Reference proteome</keyword>
<evidence type="ECO:0000313" key="3">
    <source>
        <dbReference type="EMBL" id="KAK7493648.1"/>
    </source>
</evidence>
<keyword evidence="2" id="KW-1133">Transmembrane helix</keyword>
<name>A0ABD0L2U4_9CAEN</name>
<sequence length="397" mass="43156">MSKDAFQDFTGQSVKPSVECQDGYYGTTTCKPCGRCGNNGVTTDIVLVDVLKVMAESFVTVGSEDHGKFQVQVKQMDAEQKYNFHPTTPYKVSLRMETNQKPLTPTATTPVWRTMKTRMTSDPTACYGTDHGHSANISIQGDKEAVLFHNTRTTGDKTRCARDMYGADCTQVCSPHCAAAKCDEECSSQCDGPCDIGNGDCFSCKGQFTPPLCIGCRSGFYGTQCEAQCGYGCITNTCDRQNGACSCDALWSPTNCAVKATGNSDTQDGATIVGPIVGSVLGAALLIGLFILLAALIIRRRRSREVASPPDPSERRTEVQFPTDNAMLSVDAPENKPETSDPESNYAPLENYENPDDIRPYSMLQTNRGRPTNINIQGDEEAVLYHNTDTTGDKTYM</sequence>
<accession>A0ABD0L2U4</accession>
<keyword evidence="2" id="KW-0812">Transmembrane</keyword>